<sequence>MGFDCLQNPYEAERLCPKREVKHEVIFNEDELWAVKFRELDCSALSSLLTLPWSATVVNLPPGTRDDALSSLYIPSTPAQLSEWEPDTDEQSSLTRERNSGLGTNHQPLTLLFQQPSGLKMEPLNSTHPSTAASSRPLQSHVPSSGSGSGNEYFYVLVVMSFYGIFLIGIMLGYMKSKRREKKSSLLLLYKDEDRLWGEAMKPLPVVSSLRSVQVPMMLNMLQDSVGPALSCTLCSMEGDSVSSESSSPDVHLTIQEEGADDELEETSETPLNESSEGSSENIHQNS</sequence>
<feature type="transmembrane region" description="Helical" evidence="7">
    <location>
        <begin position="153"/>
        <end position="175"/>
    </location>
</feature>
<feature type="region of interest" description="Disordered" evidence="6">
    <location>
        <begin position="241"/>
        <end position="287"/>
    </location>
</feature>
<reference evidence="9" key="1">
    <citation type="submission" date="2025-08" db="UniProtKB">
        <authorList>
            <consortium name="RefSeq"/>
        </authorList>
    </citation>
    <scope>IDENTIFICATION</scope>
</reference>
<dbReference type="PANTHER" id="PTHR15282:SF9">
    <property type="entry name" value="POTASSIUM VOLTAGE-GATED CHANNEL SUBFAMILY E MEMBER 4"/>
    <property type="match status" value="1"/>
</dbReference>
<keyword evidence="5 7" id="KW-0472">Membrane</keyword>
<evidence type="ECO:0000313" key="9">
    <source>
        <dbReference type="RefSeq" id="XP_004864529.2"/>
    </source>
</evidence>
<accession>A0AAX6Q3C7</accession>
<dbReference type="PRINTS" id="PR00168">
    <property type="entry name" value="KCNECHANNEL"/>
</dbReference>
<dbReference type="Pfam" id="PF02060">
    <property type="entry name" value="ISK_Channel"/>
    <property type="match status" value="1"/>
</dbReference>
<dbReference type="Proteomes" id="UP000694906">
    <property type="component" value="Unplaced"/>
</dbReference>
<dbReference type="GO" id="GO:1902282">
    <property type="term" value="F:voltage-gated potassium channel activity involved in ventricular cardiac muscle cell action potential repolarization"/>
    <property type="evidence" value="ECO:0007669"/>
    <property type="project" value="TreeGrafter"/>
</dbReference>
<evidence type="ECO:0000256" key="6">
    <source>
        <dbReference type="SAM" id="MobiDB-lite"/>
    </source>
</evidence>
<keyword evidence="3 7" id="KW-0812">Transmembrane</keyword>
<evidence type="ECO:0000256" key="7">
    <source>
        <dbReference type="SAM" id="Phobius"/>
    </source>
</evidence>
<dbReference type="CTD" id="23704"/>
<evidence type="ECO:0000256" key="3">
    <source>
        <dbReference type="ARBA" id="ARBA00022692"/>
    </source>
</evidence>
<feature type="compositionally biased region" description="Polar residues" evidence="6">
    <location>
        <begin position="269"/>
        <end position="287"/>
    </location>
</feature>
<dbReference type="KEGG" id="hgl:101700741"/>
<evidence type="ECO:0000256" key="4">
    <source>
        <dbReference type="ARBA" id="ARBA00022989"/>
    </source>
</evidence>
<dbReference type="GO" id="GO:0008076">
    <property type="term" value="C:voltage-gated potassium channel complex"/>
    <property type="evidence" value="ECO:0007669"/>
    <property type="project" value="TreeGrafter"/>
</dbReference>
<feature type="compositionally biased region" description="Polar residues" evidence="6">
    <location>
        <begin position="124"/>
        <end position="146"/>
    </location>
</feature>
<dbReference type="PANTHER" id="PTHR15282">
    <property type="entry name" value="POTASSIUM VOLTAGE-GATED CHANNEL SUBFAMILY E MEMBER 1, 3"/>
    <property type="match status" value="1"/>
</dbReference>
<dbReference type="GO" id="GO:0044325">
    <property type="term" value="F:transmembrane transporter binding"/>
    <property type="evidence" value="ECO:0007669"/>
    <property type="project" value="TreeGrafter"/>
</dbReference>
<feature type="region of interest" description="Disordered" evidence="6">
    <location>
        <begin position="80"/>
        <end position="107"/>
    </location>
</feature>
<organism evidence="8 9">
    <name type="scientific">Heterocephalus glaber</name>
    <name type="common">Naked mole rat</name>
    <dbReference type="NCBI Taxonomy" id="10181"/>
    <lineage>
        <taxon>Eukaryota</taxon>
        <taxon>Metazoa</taxon>
        <taxon>Chordata</taxon>
        <taxon>Craniata</taxon>
        <taxon>Vertebrata</taxon>
        <taxon>Euteleostomi</taxon>
        <taxon>Mammalia</taxon>
        <taxon>Eutheria</taxon>
        <taxon>Euarchontoglires</taxon>
        <taxon>Glires</taxon>
        <taxon>Rodentia</taxon>
        <taxon>Hystricomorpha</taxon>
        <taxon>Bathyergidae</taxon>
        <taxon>Heterocephalus</taxon>
    </lineage>
</organism>
<dbReference type="GO" id="GO:0005251">
    <property type="term" value="F:delayed rectifier potassium channel activity"/>
    <property type="evidence" value="ECO:0007669"/>
    <property type="project" value="TreeGrafter"/>
</dbReference>
<dbReference type="AlphaFoldDB" id="A0AAX6Q3C7"/>
<dbReference type="GO" id="GO:0097623">
    <property type="term" value="P:potassium ion export across plasma membrane"/>
    <property type="evidence" value="ECO:0007669"/>
    <property type="project" value="TreeGrafter"/>
</dbReference>
<dbReference type="InterPro" id="IPR000369">
    <property type="entry name" value="K_chnl_KCNE"/>
</dbReference>
<dbReference type="GO" id="GO:0060307">
    <property type="term" value="P:regulation of ventricular cardiac muscle cell membrane repolarization"/>
    <property type="evidence" value="ECO:0007669"/>
    <property type="project" value="TreeGrafter"/>
</dbReference>
<dbReference type="RefSeq" id="XP_004864529.2">
    <property type="nucleotide sequence ID" value="XM_004864472.2"/>
</dbReference>
<feature type="region of interest" description="Disordered" evidence="6">
    <location>
        <begin position="123"/>
        <end position="147"/>
    </location>
</feature>
<evidence type="ECO:0000256" key="5">
    <source>
        <dbReference type="ARBA" id="ARBA00023136"/>
    </source>
</evidence>
<evidence type="ECO:0000256" key="1">
    <source>
        <dbReference type="ARBA" id="ARBA00004167"/>
    </source>
</evidence>
<name>A0AAX6Q3C7_HETGA</name>
<evidence type="ECO:0000256" key="2">
    <source>
        <dbReference type="ARBA" id="ARBA00005688"/>
    </source>
</evidence>
<dbReference type="GeneID" id="101700741"/>
<dbReference type="GO" id="GO:0086091">
    <property type="term" value="P:regulation of heart rate by cardiac conduction"/>
    <property type="evidence" value="ECO:0007669"/>
    <property type="project" value="TreeGrafter"/>
</dbReference>
<evidence type="ECO:0000313" key="8">
    <source>
        <dbReference type="Proteomes" id="UP000694906"/>
    </source>
</evidence>
<comment type="similarity">
    <text evidence="2">Belongs to the potassium channel KCNE family.</text>
</comment>
<gene>
    <name evidence="9" type="primary">Kcne4</name>
</gene>
<comment type="subcellular location">
    <subcellularLocation>
        <location evidence="1">Membrane</location>
        <topology evidence="1">Single-pass membrane protein</topology>
    </subcellularLocation>
</comment>
<feature type="compositionally biased region" description="Acidic residues" evidence="6">
    <location>
        <begin position="258"/>
        <end position="268"/>
    </location>
</feature>
<keyword evidence="8" id="KW-1185">Reference proteome</keyword>
<protein>
    <submittedName>
        <fullName evidence="9">Potassium voltage-gated channel subfamily E member 4</fullName>
    </submittedName>
</protein>
<proteinExistence type="inferred from homology"/>
<keyword evidence="4 7" id="KW-1133">Transmembrane helix</keyword>
<dbReference type="GO" id="GO:0015459">
    <property type="term" value="F:potassium channel regulator activity"/>
    <property type="evidence" value="ECO:0007669"/>
    <property type="project" value="TreeGrafter"/>
</dbReference>